<dbReference type="Proteomes" id="UP001237642">
    <property type="component" value="Unassembled WGS sequence"/>
</dbReference>
<name>A0AAD8HIY7_9APIA</name>
<evidence type="ECO:0000313" key="3">
    <source>
        <dbReference type="EMBL" id="KAK1368182.1"/>
    </source>
</evidence>
<evidence type="ECO:0000259" key="2">
    <source>
        <dbReference type="Pfam" id="PF13963"/>
    </source>
</evidence>
<reference evidence="3" key="1">
    <citation type="submission" date="2023-02" db="EMBL/GenBank/DDBJ databases">
        <title>Genome of toxic invasive species Heracleum sosnowskyi carries increased number of genes despite the absence of recent whole-genome duplications.</title>
        <authorList>
            <person name="Schelkunov M."/>
            <person name="Shtratnikova V."/>
            <person name="Makarenko M."/>
            <person name="Klepikova A."/>
            <person name="Omelchenko D."/>
            <person name="Novikova G."/>
            <person name="Obukhova E."/>
            <person name="Bogdanov V."/>
            <person name="Penin A."/>
            <person name="Logacheva M."/>
        </authorList>
    </citation>
    <scope>NUCLEOTIDE SEQUENCE</scope>
    <source>
        <strain evidence="3">Hsosn_3</strain>
        <tissue evidence="3">Leaf</tissue>
    </source>
</reference>
<accession>A0AAD8HIY7</accession>
<keyword evidence="4" id="KW-1185">Reference proteome</keyword>
<evidence type="ECO:0000313" key="4">
    <source>
        <dbReference type="Proteomes" id="UP001237642"/>
    </source>
</evidence>
<feature type="domain" description="Transposase-associated" evidence="2">
    <location>
        <begin position="3"/>
        <end position="76"/>
    </location>
</feature>
<proteinExistence type="predicted"/>
<sequence>MDRNWVKADRMSEEYKKGVTEFCKYAAKHVKDTRFILCPCEKCLNVVQVDGLTKLEEHLRIHGIDKTYTCWTYHGEKKGERSSSNLNSNYPFIDGGDNNITVDNDCSNSSGRNDIPNVTNEELHDHPDMSERLKDDCALPLWHGCTKFSKLSAVLTLYNLKVGHQVSDVFFTELLTTVSELLPEGNVLPRRTYLYEVYLSKNLDLAAKFSFVSPHLVSPLVDNSDTSLAKCLLGHVDKDHLLLQPYNISGSFLYFHTLPPFSSFIFFSRVTGTLVEIMAISHKKILETPMFPNPHPQAKDSEQRSIESSGSSLIRVTKSPVHLKASQ</sequence>
<dbReference type="Pfam" id="PF13963">
    <property type="entry name" value="Transpos_assoc"/>
    <property type="match status" value="1"/>
</dbReference>
<evidence type="ECO:0000256" key="1">
    <source>
        <dbReference type="SAM" id="MobiDB-lite"/>
    </source>
</evidence>
<dbReference type="EMBL" id="JAUIZM010000008">
    <property type="protein sequence ID" value="KAK1368182.1"/>
    <property type="molecule type" value="Genomic_DNA"/>
</dbReference>
<protein>
    <recommendedName>
        <fullName evidence="2">Transposase-associated domain-containing protein</fullName>
    </recommendedName>
</protein>
<organism evidence="3 4">
    <name type="scientific">Heracleum sosnowskyi</name>
    <dbReference type="NCBI Taxonomy" id="360622"/>
    <lineage>
        <taxon>Eukaryota</taxon>
        <taxon>Viridiplantae</taxon>
        <taxon>Streptophyta</taxon>
        <taxon>Embryophyta</taxon>
        <taxon>Tracheophyta</taxon>
        <taxon>Spermatophyta</taxon>
        <taxon>Magnoliopsida</taxon>
        <taxon>eudicotyledons</taxon>
        <taxon>Gunneridae</taxon>
        <taxon>Pentapetalae</taxon>
        <taxon>asterids</taxon>
        <taxon>campanulids</taxon>
        <taxon>Apiales</taxon>
        <taxon>Apiaceae</taxon>
        <taxon>Apioideae</taxon>
        <taxon>apioid superclade</taxon>
        <taxon>Tordylieae</taxon>
        <taxon>Tordyliinae</taxon>
        <taxon>Heracleum</taxon>
    </lineage>
</organism>
<reference evidence="3" key="2">
    <citation type="submission" date="2023-05" db="EMBL/GenBank/DDBJ databases">
        <authorList>
            <person name="Schelkunov M.I."/>
        </authorList>
    </citation>
    <scope>NUCLEOTIDE SEQUENCE</scope>
    <source>
        <strain evidence="3">Hsosn_3</strain>
        <tissue evidence="3">Leaf</tissue>
    </source>
</reference>
<feature type="region of interest" description="Disordered" evidence="1">
    <location>
        <begin position="290"/>
        <end position="327"/>
    </location>
</feature>
<gene>
    <name evidence="3" type="ORF">POM88_034274</name>
</gene>
<feature type="compositionally biased region" description="Low complexity" evidence="1">
    <location>
        <begin position="306"/>
        <end position="315"/>
    </location>
</feature>
<dbReference type="AlphaFoldDB" id="A0AAD8HIY7"/>
<comment type="caution">
    <text evidence="3">The sequence shown here is derived from an EMBL/GenBank/DDBJ whole genome shotgun (WGS) entry which is preliminary data.</text>
</comment>
<dbReference type="InterPro" id="IPR029480">
    <property type="entry name" value="Transpos_assoc"/>
</dbReference>